<dbReference type="EMBL" id="AUZY01002100">
    <property type="protein sequence ID" value="EQD73062.1"/>
    <property type="molecule type" value="Genomic_DNA"/>
</dbReference>
<protein>
    <recommendedName>
        <fullName evidence="2">Phosphoribosyltransferase</fullName>
    </recommendedName>
</protein>
<evidence type="ECO:0000313" key="1">
    <source>
        <dbReference type="EMBL" id="EQD73062.1"/>
    </source>
</evidence>
<reference evidence="1" key="1">
    <citation type="submission" date="2013-08" db="EMBL/GenBank/DDBJ databases">
        <authorList>
            <person name="Mendez C."/>
            <person name="Richter M."/>
            <person name="Ferrer M."/>
            <person name="Sanchez J."/>
        </authorList>
    </citation>
    <scope>NUCLEOTIDE SEQUENCE</scope>
</reference>
<comment type="caution">
    <text evidence="1">The sequence shown here is derived from an EMBL/GenBank/DDBJ whole genome shotgun (WGS) entry which is preliminary data.</text>
</comment>
<accession>T1BT49</accession>
<reference evidence="1" key="2">
    <citation type="journal article" date="2014" name="ISME J.">
        <title>Microbial stratification in low pH oxic and suboxic macroscopic growths along an acid mine drainage.</title>
        <authorList>
            <person name="Mendez-Garcia C."/>
            <person name="Mesa V."/>
            <person name="Sprenger R.R."/>
            <person name="Richter M."/>
            <person name="Diez M.S."/>
            <person name="Solano J."/>
            <person name="Bargiela R."/>
            <person name="Golyshina O.V."/>
            <person name="Manteca A."/>
            <person name="Ramos J.L."/>
            <person name="Gallego J.R."/>
            <person name="Llorente I."/>
            <person name="Martins Dos Santos V.A."/>
            <person name="Jensen O.N."/>
            <person name="Pelaez A.I."/>
            <person name="Sanchez J."/>
            <person name="Ferrer M."/>
        </authorList>
    </citation>
    <scope>NUCLEOTIDE SEQUENCE</scope>
</reference>
<dbReference type="AlphaFoldDB" id="T1BT49"/>
<gene>
    <name evidence="1" type="ORF">B1B_03424</name>
</gene>
<evidence type="ECO:0008006" key="2">
    <source>
        <dbReference type="Google" id="ProtNLM"/>
    </source>
</evidence>
<proteinExistence type="predicted"/>
<sequence>MLPKRLTKIDETTRDEYCFLSPDDDCYFFGDFYSRKGWGCGDTNQLITNYKRTPEEIRFSANAKQLQYYKKKAISEVADALRGAISPQTVENATFVPIPTSRVRGHPDYCDRLERTLRLAFCDSLDLRFILRQIVSTKADHRSGGARSSYDTLLQITDVDPETLVHPVRKRIILFDDVLTSGKHYKVARTKIGEVVPGHPLIAVFVARAIHSNPYDDFENLDA</sequence>
<name>T1BT49_9ZZZZ</name>
<organism evidence="1">
    <name type="scientific">mine drainage metagenome</name>
    <dbReference type="NCBI Taxonomy" id="410659"/>
    <lineage>
        <taxon>unclassified sequences</taxon>
        <taxon>metagenomes</taxon>
        <taxon>ecological metagenomes</taxon>
    </lineage>
</organism>